<dbReference type="AlphaFoldDB" id="A0ABD2Y2V5"/>
<dbReference type="Gene3D" id="2.60.40.1760">
    <property type="entry name" value="glycosyl hydrolase (family 31)"/>
    <property type="match status" value="1"/>
</dbReference>
<evidence type="ECO:0000313" key="2">
    <source>
        <dbReference type="Proteomes" id="UP001630127"/>
    </source>
</evidence>
<sequence length="231" mass="25365">MRQRFPGKCSDTIYWDVEKKGKNKRSVGTSLVYYKMAGYEGTAATADTRSGYMIFEPILEGAVFCFDCSADDKNAAFPSVSFVNPRNRETPILAGHKVPSHIPTFECVLGQQIVNIETVYSKASLSLPYMGCLCHLSINTSLTQVFTSNTDAWDFGPGTTSLYQSHPWALAILPDGGAIRILADTTRPCEIDLRKESNVKLISQPSYPIITFGPFASPTDVLISLSHATLH</sequence>
<keyword evidence="2" id="KW-1185">Reference proteome</keyword>
<comment type="caution">
    <text evidence="1">The sequence shown here is derived from an EMBL/GenBank/DDBJ whole genome shotgun (WGS) entry which is preliminary data.</text>
</comment>
<dbReference type="EMBL" id="JBJUIK010000016">
    <property type="protein sequence ID" value="KAL3500125.1"/>
    <property type="molecule type" value="Genomic_DNA"/>
</dbReference>
<organism evidence="1 2">
    <name type="scientific">Cinchona calisaya</name>
    <dbReference type="NCBI Taxonomy" id="153742"/>
    <lineage>
        <taxon>Eukaryota</taxon>
        <taxon>Viridiplantae</taxon>
        <taxon>Streptophyta</taxon>
        <taxon>Embryophyta</taxon>
        <taxon>Tracheophyta</taxon>
        <taxon>Spermatophyta</taxon>
        <taxon>Magnoliopsida</taxon>
        <taxon>eudicotyledons</taxon>
        <taxon>Gunneridae</taxon>
        <taxon>Pentapetalae</taxon>
        <taxon>asterids</taxon>
        <taxon>lamiids</taxon>
        <taxon>Gentianales</taxon>
        <taxon>Rubiaceae</taxon>
        <taxon>Cinchonoideae</taxon>
        <taxon>Cinchoneae</taxon>
        <taxon>Cinchona</taxon>
    </lineage>
</organism>
<accession>A0ABD2Y2V5</accession>
<protein>
    <submittedName>
        <fullName evidence="1">Uncharacterized protein</fullName>
    </submittedName>
</protein>
<proteinExistence type="predicted"/>
<name>A0ABD2Y2V5_9GENT</name>
<reference evidence="1 2" key="1">
    <citation type="submission" date="2024-11" db="EMBL/GenBank/DDBJ databases">
        <title>A near-complete genome assembly of Cinchona calisaya.</title>
        <authorList>
            <person name="Lian D.C."/>
            <person name="Zhao X.W."/>
            <person name="Wei L."/>
        </authorList>
    </citation>
    <scope>NUCLEOTIDE SEQUENCE [LARGE SCALE GENOMIC DNA]</scope>
    <source>
        <tissue evidence="1">Nenye</tissue>
    </source>
</reference>
<evidence type="ECO:0000313" key="1">
    <source>
        <dbReference type="EMBL" id="KAL3500125.1"/>
    </source>
</evidence>
<gene>
    <name evidence="1" type="ORF">ACH5RR_039218</name>
</gene>
<dbReference type="Proteomes" id="UP001630127">
    <property type="component" value="Unassembled WGS sequence"/>
</dbReference>